<dbReference type="GO" id="GO:0019432">
    <property type="term" value="P:triglyceride biosynthetic process"/>
    <property type="evidence" value="ECO:0007669"/>
    <property type="project" value="UniProtKB-ARBA"/>
</dbReference>
<dbReference type="GO" id="GO:0004144">
    <property type="term" value="F:diacylglycerol O-acyltransferase activity"/>
    <property type="evidence" value="ECO:0007669"/>
    <property type="project" value="UniProtKB-ARBA"/>
</dbReference>
<keyword evidence="2" id="KW-0808">Transferase</keyword>
<evidence type="ECO:0000256" key="3">
    <source>
        <dbReference type="ARBA" id="ARBA00023315"/>
    </source>
</evidence>
<comment type="similarity">
    <text evidence="1">Belongs to the diacylglycerol acyltransferase family.</text>
</comment>
<reference evidence="4" key="1">
    <citation type="submission" date="2018-01" db="EMBL/GenBank/DDBJ databases">
        <authorList>
            <person name="Mao J.F."/>
        </authorList>
    </citation>
    <scope>NUCLEOTIDE SEQUENCE</scope>
    <source>
        <strain evidence="4">Huo1</strain>
        <tissue evidence="4">Leaf</tissue>
    </source>
</reference>
<keyword evidence="5" id="KW-1185">Reference proteome</keyword>
<evidence type="ECO:0000313" key="5">
    <source>
        <dbReference type="Proteomes" id="UP000298416"/>
    </source>
</evidence>
<proteinExistence type="inferred from homology"/>
<dbReference type="Pfam" id="PF03982">
    <property type="entry name" value="DAGAT"/>
    <property type="match status" value="1"/>
</dbReference>
<protein>
    <submittedName>
        <fullName evidence="4">Uncharacterized protein</fullName>
    </submittedName>
</protein>
<keyword evidence="3" id="KW-0012">Acyltransferase</keyword>
<dbReference type="PANTHER" id="PTHR22753:SF24">
    <property type="entry name" value="ESTERASE_LIPASE_THIOESTERASE FAMILY PROTEIN"/>
    <property type="match status" value="1"/>
</dbReference>
<evidence type="ECO:0000256" key="2">
    <source>
        <dbReference type="ARBA" id="ARBA00022679"/>
    </source>
</evidence>
<reference evidence="4" key="2">
    <citation type="submission" date="2020-08" db="EMBL/GenBank/DDBJ databases">
        <title>Plant Genome Project.</title>
        <authorList>
            <person name="Zhang R.-G."/>
        </authorList>
    </citation>
    <scope>NUCLEOTIDE SEQUENCE</scope>
    <source>
        <strain evidence="4">Huo1</strain>
        <tissue evidence="4">Leaf</tissue>
    </source>
</reference>
<dbReference type="InterPro" id="IPR029058">
    <property type="entry name" value="AB_hydrolase_fold"/>
</dbReference>
<dbReference type="EMBL" id="PNBA02000004">
    <property type="protein sequence ID" value="KAG6426129.1"/>
    <property type="molecule type" value="Genomic_DNA"/>
</dbReference>
<dbReference type="Gene3D" id="3.40.50.1820">
    <property type="entry name" value="alpha/beta hydrolase"/>
    <property type="match status" value="1"/>
</dbReference>
<dbReference type="PANTHER" id="PTHR22753">
    <property type="entry name" value="TRANSMEMBRANE PROTEIN 68"/>
    <property type="match status" value="1"/>
</dbReference>
<dbReference type="GO" id="GO:0016020">
    <property type="term" value="C:membrane"/>
    <property type="evidence" value="ECO:0007669"/>
    <property type="project" value="TreeGrafter"/>
</dbReference>
<sequence length="522" mass="57812">MIMSISYPMAAAAIVNGLQAANFRPLMMAVGNIKSFQATFSSPSVANASTFKISSSLSSTGWMEFDDDGGPPRWFSPLECGLRSQVDRLPSTALLTSFTGIDGNGLGLTLHHQKLREEEQDQSTKRPIYLVGESLGASLAPLVAAHNPDIDFVLILANPVETVMWKVKMIQEMQTYLNSHLHVVKAQTMILTSGKDMLLTSITEGERLSSMLQNSQTHSFIGNDDPLFADHKFDLVAAIKCASCYRRGASADYVADFLPPSPSELEWMDVAVDPVMLSTVSGKVVQGLAGIPSEGHVLFVSNNMILGLDFVPILSRFWIKENIKLRTIAHPLIFEKTKDGKVQDHPMFDVVRITGGVPVSANNLYRLFSLKSHVLLYPGGAREGLHRKGEEHKLIWPNEPEFVRMAPRFGAKIVPFGTVGEDDVLQMKIPPLKALIEELTNETARLRSNAEGEIGKQFLYCPVALPKLPGRFYFLFGEPISTEGRNDVLTKQRQSKRSVFRGTDKDREVHRIFEGQKRKGSI</sequence>
<dbReference type="InterPro" id="IPR007130">
    <property type="entry name" value="DAGAT"/>
</dbReference>
<dbReference type="Proteomes" id="UP000298416">
    <property type="component" value="Unassembled WGS sequence"/>
</dbReference>
<dbReference type="SUPFAM" id="SSF53474">
    <property type="entry name" value="alpha/beta-Hydrolases"/>
    <property type="match status" value="1"/>
</dbReference>
<organism evidence="4">
    <name type="scientific">Salvia splendens</name>
    <name type="common">Scarlet sage</name>
    <dbReference type="NCBI Taxonomy" id="180675"/>
    <lineage>
        <taxon>Eukaryota</taxon>
        <taxon>Viridiplantae</taxon>
        <taxon>Streptophyta</taxon>
        <taxon>Embryophyta</taxon>
        <taxon>Tracheophyta</taxon>
        <taxon>Spermatophyta</taxon>
        <taxon>Magnoliopsida</taxon>
        <taxon>eudicotyledons</taxon>
        <taxon>Gunneridae</taxon>
        <taxon>Pentapetalae</taxon>
        <taxon>asterids</taxon>
        <taxon>lamiids</taxon>
        <taxon>Lamiales</taxon>
        <taxon>Lamiaceae</taxon>
        <taxon>Nepetoideae</taxon>
        <taxon>Mentheae</taxon>
        <taxon>Salviinae</taxon>
        <taxon>Salvia</taxon>
        <taxon>Salvia subgen. Calosphace</taxon>
        <taxon>core Calosphace</taxon>
    </lineage>
</organism>
<dbReference type="AlphaFoldDB" id="A0A8X8Y7J2"/>
<evidence type="ECO:0000256" key="1">
    <source>
        <dbReference type="ARBA" id="ARBA00005420"/>
    </source>
</evidence>
<evidence type="ECO:0000313" key="4">
    <source>
        <dbReference type="EMBL" id="KAG6426129.1"/>
    </source>
</evidence>
<name>A0A8X8Y7J2_SALSN</name>
<comment type="caution">
    <text evidence="4">The sequence shown here is derived from an EMBL/GenBank/DDBJ whole genome shotgun (WGS) entry which is preliminary data.</text>
</comment>
<accession>A0A8X8Y7J2</accession>
<gene>
    <name evidence="4" type="ORF">SASPL_110345</name>
</gene>